<evidence type="ECO:0000256" key="1">
    <source>
        <dbReference type="SAM" id="Phobius"/>
    </source>
</evidence>
<keyword evidence="1" id="KW-1133">Transmembrane helix</keyword>
<organism evidence="2 3">
    <name type="scientific">Hymenobacter cavernae</name>
    <dbReference type="NCBI Taxonomy" id="2044852"/>
    <lineage>
        <taxon>Bacteria</taxon>
        <taxon>Pseudomonadati</taxon>
        <taxon>Bacteroidota</taxon>
        <taxon>Cytophagia</taxon>
        <taxon>Cytophagales</taxon>
        <taxon>Hymenobacteraceae</taxon>
        <taxon>Hymenobacter</taxon>
    </lineage>
</organism>
<feature type="transmembrane region" description="Helical" evidence="1">
    <location>
        <begin position="108"/>
        <end position="132"/>
    </location>
</feature>
<name>A0ABQ1UWH6_9BACT</name>
<comment type="caution">
    <text evidence="2">The sequence shown here is derived from an EMBL/GenBank/DDBJ whole genome shotgun (WGS) entry which is preliminary data.</text>
</comment>
<protein>
    <submittedName>
        <fullName evidence="2">Uncharacterized protein</fullName>
    </submittedName>
</protein>
<accession>A0ABQ1UWH6</accession>
<keyword evidence="1" id="KW-0812">Transmembrane</keyword>
<reference evidence="3" key="1">
    <citation type="journal article" date="2019" name="Int. J. Syst. Evol. Microbiol.">
        <title>The Global Catalogue of Microorganisms (GCM) 10K type strain sequencing project: providing services to taxonomists for standard genome sequencing and annotation.</title>
        <authorList>
            <consortium name="The Broad Institute Genomics Platform"/>
            <consortium name="The Broad Institute Genome Sequencing Center for Infectious Disease"/>
            <person name="Wu L."/>
            <person name="Ma J."/>
        </authorList>
    </citation>
    <scope>NUCLEOTIDE SEQUENCE [LARGE SCALE GENOMIC DNA]</scope>
    <source>
        <strain evidence="3">CGMCC 1.15197</strain>
    </source>
</reference>
<evidence type="ECO:0000313" key="3">
    <source>
        <dbReference type="Proteomes" id="UP000632273"/>
    </source>
</evidence>
<evidence type="ECO:0000313" key="2">
    <source>
        <dbReference type="EMBL" id="GGF28569.1"/>
    </source>
</evidence>
<feature type="transmembrane region" description="Helical" evidence="1">
    <location>
        <begin position="75"/>
        <end position="96"/>
    </location>
</feature>
<dbReference type="EMBL" id="BMHT01000017">
    <property type="protein sequence ID" value="GGF28569.1"/>
    <property type="molecule type" value="Genomic_DNA"/>
</dbReference>
<keyword evidence="1" id="KW-0472">Membrane</keyword>
<dbReference type="Proteomes" id="UP000632273">
    <property type="component" value="Unassembled WGS sequence"/>
</dbReference>
<feature type="transmembrane region" description="Helical" evidence="1">
    <location>
        <begin position="32"/>
        <end position="54"/>
    </location>
</feature>
<proteinExistence type="predicted"/>
<gene>
    <name evidence="2" type="ORF">GCM10011383_45370</name>
</gene>
<keyword evidence="3" id="KW-1185">Reference proteome</keyword>
<sequence length="140" mass="15403">MGAAQAWGDQSGYPAPSLLAIGMRVLSSLATAWAWVLGSAIWGSIFLGIPALLFGLLRQPLMWLLFTWCRTCTPAIGRILALVGTLGLFEFPVWLLGNLMRHVHTYGYSVHLFCFGVSLPWLVGSLWATWLLRQELLAAS</sequence>